<accession>A0A6A5XMM1</accession>
<dbReference type="RefSeq" id="XP_033382495.1">
    <property type="nucleotide sequence ID" value="XM_033529987.1"/>
</dbReference>
<dbReference type="InterPro" id="IPR020422">
    <property type="entry name" value="TYR_PHOSPHATASE_DUAL_dom"/>
</dbReference>
<dbReference type="GO" id="GO:0070372">
    <property type="term" value="P:regulation of ERK1 and ERK2 cascade"/>
    <property type="evidence" value="ECO:0007669"/>
    <property type="project" value="TreeGrafter"/>
</dbReference>
<dbReference type="InterPro" id="IPR000387">
    <property type="entry name" value="Tyr_Pase_dom"/>
</dbReference>
<feature type="domain" description="Tyrosine specific protein phosphatases" evidence="2">
    <location>
        <begin position="146"/>
        <end position="217"/>
    </location>
</feature>
<evidence type="ECO:0000313" key="4">
    <source>
        <dbReference type="Proteomes" id="UP000799778"/>
    </source>
</evidence>
<dbReference type="GO" id="GO:0005654">
    <property type="term" value="C:nucleoplasm"/>
    <property type="evidence" value="ECO:0007669"/>
    <property type="project" value="TreeGrafter"/>
</dbReference>
<dbReference type="Pfam" id="PF00782">
    <property type="entry name" value="DSPc"/>
    <property type="match status" value="1"/>
</dbReference>
<evidence type="ECO:0000259" key="2">
    <source>
        <dbReference type="PROSITE" id="PS50056"/>
    </source>
</evidence>
<dbReference type="OrthoDB" id="10252009at2759"/>
<dbReference type="InterPro" id="IPR000340">
    <property type="entry name" value="Dual-sp_phosphatase_cat-dom"/>
</dbReference>
<dbReference type="AlphaFoldDB" id="A0A6A5XMM1"/>
<gene>
    <name evidence="3" type="ORF">BU24DRAFT_433656</name>
</gene>
<dbReference type="GeneID" id="54287384"/>
<evidence type="ECO:0000313" key="3">
    <source>
        <dbReference type="EMBL" id="KAF2014156.1"/>
    </source>
</evidence>
<comment type="similarity">
    <text evidence="1">Belongs to the protein-tyrosine phosphatase family. Non-receptor class subfamily.</text>
</comment>
<dbReference type="PANTHER" id="PTHR46588">
    <property type="entry name" value="SERINE/THREONINE/TYROSINE-INTERACTING PROTEIN"/>
    <property type="match status" value="1"/>
</dbReference>
<dbReference type="GO" id="GO:0062026">
    <property type="term" value="P:negative regulation of SCF-dependent proteasomal ubiquitin-dependent catabolic process"/>
    <property type="evidence" value="ECO:0007669"/>
    <property type="project" value="TreeGrafter"/>
</dbReference>
<name>A0A6A5XMM1_9PLEO</name>
<dbReference type="Proteomes" id="UP000799778">
    <property type="component" value="Unassembled WGS sequence"/>
</dbReference>
<organism evidence="3 4">
    <name type="scientific">Aaosphaeria arxii CBS 175.79</name>
    <dbReference type="NCBI Taxonomy" id="1450172"/>
    <lineage>
        <taxon>Eukaryota</taxon>
        <taxon>Fungi</taxon>
        <taxon>Dikarya</taxon>
        <taxon>Ascomycota</taxon>
        <taxon>Pezizomycotina</taxon>
        <taxon>Dothideomycetes</taxon>
        <taxon>Pleosporomycetidae</taxon>
        <taxon>Pleosporales</taxon>
        <taxon>Pleosporales incertae sedis</taxon>
        <taxon>Aaosphaeria</taxon>
    </lineage>
</organism>
<keyword evidence="4" id="KW-1185">Reference proteome</keyword>
<dbReference type="SUPFAM" id="SSF52799">
    <property type="entry name" value="(Phosphotyrosine protein) phosphatases II"/>
    <property type="match status" value="1"/>
</dbReference>
<dbReference type="InterPro" id="IPR052449">
    <property type="entry name" value="STYX-Interacting_Phosphatase"/>
</dbReference>
<dbReference type="CDD" id="cd14498">
    <property type="entry name" value="DSP"/>
    <property type="match status" value="1"/>
</dbReference>
<evidence type="ECO:0000256" key="1">
    <source>
        <dbReference type="ARBA" id="ARBA00009649"/>
    </source>
</evidence>
<protein>
    <submittedName>
        <fullName evidence="3">Phosphatases II</fullName>
    </submittedName>
</protein>
<dbReference type="SMART" id="SM00195">
    <property type="entry name" value="DSPc"/>
    <property type="match status" value="1"/>
</dbReference>
<dbReference type="GO" id="GO:1990444">
    <property type="term" value="F:F-box domain binding"/>
    <property type="evidence" value="ECO:0007669"/>
    <property type="project" value="TreeGrafter"/>
</dbReference>
<dbReference type="GO" id="GO:0005737">
    <property type="term" value="C:cytoplasm"/>
    <property type="evidence" value="ECO:0007669"/>
    <property type="project" value="TreeGrafter"/>
</dbReference>
<dbReference type="EMBL" id="ML978070">
    <property type="protein sequence ID" value="KAF2014156.1"/>
    <property type="molecule type" value="Genomic_DNA"/>
</dbReference>
<dbReference type="PANTHER" id="PTHR46588:SF1">
    <property type="entry name" value="SERINE_THREONINE_TYROSINE-INTERACTING PROTEIN"/>
    <property type="match status" value="1"/>
</dbReference>
<sequence>MADFPRSLERHHEYTYRLPAPPRIVVPPPTATSDMPSLNVGMHDITEADLDTTFLQEMNLNSIIQKNTLLDWSYEMRRKAQMIIPWLYLGPFTAAKDVNFLASAGITMALAVRTNSSSMNGAMETTRVVCQEVASIEAPNYFALIPNFSKATRMINQHLAKVRLAGLQSTGEEALGRVLVFCESGNEKSAAVVAAYLMETMGDFDFVQAMQICQAQRFCVNFDDTIKTVLRSHWDILSAKRAVARSSADSGSGPGTPDAARLQVLGGRAKRTIQDYTLDEDIEMGNDVDPTDVLRFGGRDNTPFRDAPFRDA</sequence>
<dbReference type="PROSITE" id="PS50056">
    <property type="entry name" value="TYR_PHOSPHATASE_2"/>
    <property type="match status" value="1"/>
</dbReference>
<dbReference type="Gene3D" id="3.90.190.10">
    <property type="entry name" value="Protein tyrosine phosphatase superfamily"/>
    <property type="match status" value="1"/>
</dbReference>
<dbReference type="InterPro" id="IPR029021">
    <property type="entry name" value="Prot-tyrosine_phosphatase-like"/>
</dbReference>
<dbReference type="GO" id="GO:0140096">
    <property type="term" value="F:catalytic activity, acting on a protein"/>
    <property type="evidence" value="ECO:0007669"/>
    <property type="project" value="UniProtKB-ARBA"/>
</dbReference>
<reference evidence="3" key="1">
    <citation type="journal article" date="2020" name="Stud. Mycol.">
        <title>101 Dothideomycetes genomes: a test case for predicting lifestyles and emergence of pathogens.</title>
        <authorList>
            <person name="Haridas S."/>
            <person name="Albert R."/>
            <person name="Binder M."/>
            <person name="Bloem J."/>
            <person name="Labutti K."/>
            <person name="Salamov A."/>
            <person name="Andreopoulos B."/>
            <person name="Baker S."/>
            <person name="Barry K."/>
            <person name="Bills G."/>
            <person name="Bluhm B."/>
            <person name="Cannon C."/>
            <person name="Castanera R."/>
            <person name="Culley D."/>
            <person name="Daum C."/>
            <person name="Ezra D."/>
            <person name="Gonzalez J."/>
            <person name="Henrissat B."/>
            <person name="Kuo A."/>
            <person name="Liang C."/>
            <person name="Lipzen A."/>
            <person name="Lutzoni F."/>
            <person name="Magnuson J."/>
            <person name="Mondo S."/>
            <person name="Nolan M."/>
            <person name="Ohm R."/>
            <person name="Pangilinan J."/>
            <person name="Park H.-J."/>
            <person name="Ramirez L."/>
            <person name="Alfaro M."/>
            <person name="Sun H."/>
            <person name="Tritt A."/>
            <person name="Yoshinaga Y."/>
            <person name="Zwiers L.-H."/>
            <person name="Turgeon B."/>
            <person name="Goodwin S."/>
            <person name="Spatafora J."/>
            <person name="Crous P."/>
            <person name="Grigoriev I."/>
        </authorList>
    </citation>
    <scope>NUCLEOTIDE SEQUENCE</scope>
    <source>
        <strain evidence="3">CBS 175.79</strain>
    </source>
</reference>
<proteinExistence type="inferred from homology"/>